<proteinExistence type="predicted"/>
<feature type="transmembrane region" description="Helical" evidence="4">
    <location>
        <begin position="50"/>
        <end position="75"/>
    </location>
</feature>
<name>A0ABS5F2J8_9PROT</name>
<evidence type="ECO:0000313" key="5">
    <source>
        <dbReference type="EMBL" id="MBR0666763.1"/>
    </source>
</evidence>
<dbReference type="EMBL" id="JAAGBB010000026">
    <property type="protein sequence ID" value="MBR0666763.1"/>
    <property type="molecule type" value="Genomic_DNA"/>
</dbReference>
<sequence>MSDISIAQTPSRAGFFGWRVTGAAFTIAVFAWGIGFYGPPVFLQTLHGTHGWPVALVSAAITTHFLLGAAVVANLAALHRRFGIVAVTRAGGLLTALGLLGWAFAREPWQLFAATLLSGAGWAMTSGAALNAMISPWFIRRRPAALGMAFNGASIGGVVFSPLWVALIAGAGFPLAALIVAAAVAVVLWVLAGRYLGRQPAAMGLLPDGAEAGATAPAPIAAKPAAPLASPWRDRRFLTLAGAATLGLFAQIGLVAQLFSLLVPLLGAGGAGLTMGAVTALAVGGRTLLGLVLRPGADRRSVAAANVALQACGSIVLLAAGTSVPLVLLGCGLFGLGLGNVTSLPPLIAQGEFAPADVPRVVALVTAISQAGYAFAPAAFGLLRDIGAEAAAVPAGAPLLFATAAVIQLLSAGALLLGRPR</sequence>
<evidence type="ECO:0000256" key="1">
    <source>
        <dbReference type="ARBA" id="ARBA00022692"/>
    </source>
</evidence>
<feature type="transmembrane region" description="Helical" evidence="4">
    <location>
        <begin position="175"/>
        <end position="196"/>
    </location>
</feature>
<dbReference type="InterPro" id="IPR011701">
    <property type="entry name" value="MFS"/>
</dbReference>
<evidence type="ECO:0000256" key="4">
    <source>
        <dbReference type="SAM" id="Phobius"/>
    </source>
</evidence>
<accession>A0ABS5F2J8</accession>
<feature type="transmembrane region" description="Helical" evidence="4">
    <location>
        <begin position="361"/>
        <end position="383"/>
    </location>
</feature>
<feature type="transmembrane region" description="Helical" evidence="4">
    <location>
        <begin position="82"/>
        <end position="105"/>
    </location>
</feature>
<keyword evidence="1 4" id="KW-0812">Transmembrane</keyword>
<feature type="transmembrane region" description="Helical" evidence="4">
    <location>
        <begin position="20"/>
        <end position="38"/>
    </location>
</feature>
<evidence type="ECO:0000256" key="3">
    <source>
        <dbReference type="ARBA" id="ARBA00023136"/>
    </source>
</evidence>
<dbReference type="InterPro" id="IPR036259">
    <property type="entry name" value="MFS_trans_sf"/>
</dbReference>
<dbReference type="Proteomes" id="UP001196870">
    <property type="component" value="Unassembled WGS sequence"/>
</dbReference>
<dbReference type="PANTHER" id="PTHR11360:SF290">
    <property type="entry name" value="MONOCARBOXYLATE MFS PERMEASE"/>
    <property type="match status" value="1"/>
</dbReference>
<dbReference type="Pfam" id="PF07690">
    <property type="entry name" value="MFS_1"/>
    <property type="match status" value="1"/>
</dbReference>
<feature type="transmembrane region" description="Helical" evidence="4">
    <location>
        <begin position="146"/>
        <end position="169"/>
    </location>
</feature>
<keyword evidence="2 4" id="KW-1133">Transmembrane helix</keyword>
<feature type="transmembrane region" description="Helical" evidence="4">
    <location>
        <begin position="237"/>
        <end position="259"/>
    </location>
</feature>
<dbReference type="RefSeq" id="WP_211854534.1">
    <property type="nucleotide sequence ID" value="NZ_JAAGBB010000026.1"/>
</dbReference>
<reference evidence="6" key="1">
    <citation type="journal article" date="2021" name="Syst. Appl. Microbiol.">
        <title>Roseomonas hellenica sp. nov., isolated from roots of wild-growing Alkanna tinctoria.</title>
        <authorList>
            <person name="Rat A."/>
            <person name="Naranjo H.D."/>
            <person name="Lebbe L."/>
            <person name="Cnockaert M."/>
            <person name="Krigas N."/>
            <person name="Grigoriadou K."/>
            <person name="Maloupa E."/>
            <person name="Willems A."/>
        </authorList>
    </citation>
    <scope>NUCLEOTIDE SEQUENCE [LARGE SCALE GENOMIC DNA]</scope>
    <source>
        <strain evidence="6">LMG 31523</strain>
    </source>
</reference>
<organism evidence="5 6">
    <name type="scientific">Plastoroseomonas hellenica</name>
    <dbReference type="NCBI Taxonomy" id="2687306"/>
    <lineage>
        <taxon>Bacteria</taxon>
        <taxon>Pseudomonadati</taxon>
        <taxon>Pseudomonadota</taxon>
        <taxon>Alphaproteobacteria</taxon>
        <taxon>Acetobacterales</taxon>
        <taxon>Acetobacteraceae</taxon>
        <taxon>Plastoroseomonas</taxon>
    </lineage>
</organism>
<dbReference type="Gene3D" id="1.20.1250.20">
    <property type="entry name" value="MFS general substrate transporter like domains"/>
    <property type="match status" value="1"/>
</dbReference>
<keyword evidence="6" id="KW-1185">Reference proteome</keyword>
<evidence type="ECO:0000256" key="2">
    <source>
        <dbReference type="ARBA" id="ARBA00022989"/>
    </source>
</evidence>
<feature type="transmembrane region" description="Helical" evidence="4">
    <location>
        <begin position="265"/>
        <end position="289"/>
    </location>
</feature>
<dbReference type="SUPFAM" id="SSF103473">
    <property type="entry name" value="MFS general substrate transporter"/>
    <property type="match status" value="1"/>
</dbReference>
<keyword evidence="3 4" id="KW-0472">Membrane</keyword>
<gene>
    <name evidence="5" type="ORF">GXW71_20555</name>
</gene>
<feature type="transmembrane region" description="Helical" evidence="4">
    <location>
        <begin position="395"/>
        <end position="417"/>
    </location>
</feature>
<dbReference type="InterPro" id="IPR050327">
    <property type="entry name" value="Proton-linked_MCT"/>
</dbReference>
<dbReference type="PANTHER" id="PTHR11360">
    <property type="entry name" value="MONOCARBOXYLATE TRANSPORTER"/>
    <property type="match status" value="1"/>
</dbReference>
<comment type="caution">
    <text evidence="5">The sequence shown here is derived from an EMBL/GenBank/DDBJ whole genome shotgun (WGS) entry which is preliminary data.</text>
</comment>
<feature type="transmembrane region" description="Helical" evidence="4">
    <location>
        <begin position="111"/>
        <end position="134"/>
    </location>
</feature>
<evidence type="ECO:0000313" key="6">
    <source>
        <dbReference type="Proteomes" id="UP001196870"/>
    </source>
</evidence>
<protein>
    <submittedName>
        <fullName evidence="5">MFS transporter</fullName>
    </submittedName>
</protein>